<dbReference type="Proteomes" id="UP000013065">
    <property type="component" value="Unassembled WGS sequence"/>
</dbReference>
<name>N8SC83_9GAMM</name>
<dbReference type="OrthoDB" id="6975485at2"/>
<dbReference type="InterPro" id="IPR013467">
    <property type="entry name" value="HNH78-like"/>
</dbReference>
<reference evidence="1 2" key="2">
    <citation type="journal article" date="2015" name="Int. J. Syst. Evol. Microbiol.">
        <title>Acinetobacter seifertii sp. nov., a member of the Acinetobacter calcoaceticus-Acinetobacter baumannii complex isolated from human clinical specimens.</title>
        <authorList>
            <person name="Nemec A."/>
            <person name="Krizova L."/>
            <person name="Maixnerova M."/>
            <person name="Sedo O."/>
            <person name="Brisse S."/>
            <person name="Higgins P.G."/>
        </authorList>
    </citation>
    <scope>NUCLEOTIDE SEQUENCE [LARGE SCALE GENOMIC DNA]</scope>
    <source>
        <strain evidence="1 2">NIPH 973</strain>
    </source>
</reference>
<dbReference type="HOGENOM" id="CLU_092819_0_0_6"/>
<gene>
    <name evidence="1" type="ORF">F985_00407</name>
</gene>
<sequence length="240" mass="27464">MKHITKSECPEGLARYLAENPDATWEDFKNEDQVSYKNVCDIIKNDQSGICCYCEIDFEISDESPIKDFRVEHLYPKSKTPIPITLENAHLTWSNLLGCCHGGSMNHIDDNRYTAPHLHCDAVKGENIWTEQILNPLKIPQNEKLFTFETNGKIILSDQCPEDFKEIAQGSIDKLNLNEKSYLLKARGKVRDTLKAEFARKVREGGLSEQQALDELKTELALNTYSGMKFYTCKLDFVSY</sequence>
<proteinExistence type="predicted"/>
<protein>
    <submittedName>
        <fullName evidence="1">TIGR02646 family protein</fullName>
    </submittedName>
</protein>
<dbReference type="AlphaFoldDB" id="N8SC83"/>
<dbReference type="EMBL" id="APOO01000002">
    <property type="protein sequence ID" value="ENU45203.1"/>
    <property type="molecule type" value="Genomic_DNA"/>
</dbReference>
<dbReference type="RefSeq" id="WP_004705313.1">
    <property type="nucleotide sequence ID" value="NZ_JANBOG010000003.1"/>
</dbReference>
<dbReference type="NCBIfam" id="TIGR02646">
    <property type="entry name" value="retron system putative HNH endonuclease"/>
    <property type="match status" value="1"/>
</dbReference>
<comment type="caution">
    <text evidence="1">The sequence shown here is derived from an EMBL/GenBank/DDBJ whole genome shotgun (WGS) entry which is preliminary data.</text>
</comment>
<dbReference type="PATRIC" id="fig|520709.3.peg.400"/>
<evidence type="ECO:0000313" key="1">
    <source>
        <dbReference type="EMBL" id="ENU45203.1"/>
    </source>
</evidence>
<evidence type="ECO:0000313" key="2">
    <source>
        <dbReference type="Proteomes" id="UP000013065"/>
    </source>
</evidence>
<organism evidence="1 2">
    <name type="scientific">Acinetobacter seifertii</name>
    <dbReference type="NCBI Taxonomy" id="1530123"/>
    <lineage>
        <taxon>Bacteria</taxon>
        <taxon>Pseudomonadati</taxon>
        <taxon>Pseudomonadota</taxon>
        <taxon>Gammaproteobacteria</taxon>
        <taxon>Moraxellales</taxon>
        <taxon>Moraxellaceae</taxon>
        <taxon>Acinetobacter</taxon>
        <taxon>Acinetobacter calcoaceticus/baumannii complex</taxon>
    </lineage>
</organism>
<reference evidence="2" key="1">
    <citation type="submission" date="2013-02" db="EMBL/GenBank/DDBJ databases">
        <title>The Genome Sequence of Acinetobacter sp. NIPH 973.</title>
        <authorList>
            <consortium name="The Broad Institute Genome Sequencing Platform"/>
            <consortium name="The Broad Institute Genome Sequencing Center for Infectious Disease"/>
            <person name="Cerqueira G."/>
            <person name="Feldgarden M."/>
            <person name="Courvalin P."/>
            <person name="Perichon B."/>
            <person name="Grillot-Courvalin C."/>
            <person name="Clermont D."/>
            <person name="Rocha E."/>
            <person name="Yoon E.-J."/>
            <person name="Nemec A."/>
            <person name="Walker B."/>
            <person name="Young S.K."/>
            <person name="Zeng Q."/>
            <person name="Gargeya S."/>
            <person name="Fitzgerald M."/>
            <person name="Haas B."/>
            <person name="Abouelleil A."/>
            <person name="Alvarado L."/>
            <person name="Arachchi H.M."/>
            <person name="Berlin A.M."/>
            <person name="Chapman S.B."/>
            <person name="Dewar J."/>
            <person name="Goldberg J."/>
            <person name="Griggs A."/>
            <person name="Gujja S."/>
            <person name="Hansen M."/>
            <person name="Howarth C."/>
            <person name="Imamovic A."/>
            <person name="Larimer J."/>
            <person name="McCowan C."/>
            <person name="Murphy C."/>
            <person name="Neiman D."/>
            <person name="Pearson M."/>
            <person name="Priest M."/>
            <person name="Roberts A."/>
            <person name="Saif S."/>
            <person name="Shea T."/>
            <person name="Sisk P."/>
            <person name="Sykes S."/>
            <person name="Wortman J."/>
            <person name="Nusbaum C."/>
            <person name="Birren B."/>
        </authorList>
    </citation>
    <scope>NUCLEOTIDE SEQUENCE [LARGE SCALE GENOMIC DNA]</scope>
    <source>
        <strain evidence="2">NIPH 973</strain>
    </source>
</reference>
<accession>N8SC83</accession>